<name>A0A2A2FEY0_9EURY</name>
<dbReference type="Pfam" id="PF13559">
    <property type="entry name" value="DUF4129"/>
    <property type="match status" value="1"/>
</dbReference>
<feature type="transmembrane region" description="Helical" evidence="2">
    <location>
        <begin position="121"/>
        <end position="141"/>
    </location>
</feature>
<keyword evidence="5" id="KW-1185">Reference proteome</keyword>
<feature type="compositionally biased region" description="Gly residues" evidence="1">
    <location>
        <begin position="627"/>
        <end position="636"/>
    </location>
</feature>
<dbReference type="EMBL" id="NSKC01000005">
    <property type="protein sequence ID" value="PAU83149.1"/>
    <property type="molecule type" value="Genomic_DNA"/>
</dbReference>
<dbReference type="PANTHER" id="PTHR42736">
    <property type="entry name" value="PROTEIN-GLUTAMINE GAMMA-GLUTAMYLTRANSFERASE"/>
    <property type="match status" value="1"/>
</dbReference>
<feature type="transmembrane region" description="Helical" evidence="2">
    <location>
        <begin position="73"/>
        <end position="91"/>
    </location>
</feature>
<dbReference type="RefSeq" id="WP_095637116.1">
    <property type="nucleotide sequence ID" value="NZ_NSKC01000005.1"/>
</dbReference>
<dbReference type="SMART" id="SM00460">
    <property type="entry name" value="TGc"/>
    <property type="match status" value="1"/>
</dbReference>
<feature type="transmembrane region" description="Helical" evidence="2">
    <location>
        <begin position="41"/>
        <end position="61"/>
    </location>
</feature>
<dbReference type="Pfam" id="PF01841">
    <property type="entry name" value="Transglut_core"/>
    <property type="match status" value="1"/>
</dbReference>
<dbReference type="Proteomes" id="UP000218083">
    <property type="component" value="Unassembled WGS sequence"/>
</dbReference>
<feature type="compositionally biased region" description="Gly residues" evidence="1">
    <location>
        <begin position="596"/>
        <end position="609"/>
    </location>
</feature>
<feature type="transmembrane region" description="Helical" evidence="2">
    <location>
        <begin position="97"/>
        <end position="114"/>
    </location>
</feature>
<feature type="region of interest" description="Disordered" evidence="1">
    <location>
        <begin position="1"/>
        <end position="29"/>
    </location>
</feature>
<dbReference type="InterPro" id="IPR025403">
    <property type="entry name" value="TgpA-like_C"/>
</dbReference>
<gene>
    <name evidence="4" type="ORF">CK500_10085</name>
</gene>
<reference evidence="4 5" key="1">
    <citation type="submission" date="2017-08" db="EMBL/GenBank/DDBJ databases">
        <title>The strain WRN001 was isolated from Binhai saline alkaline soil, Tianjin, China.</title>
        <authorList>
            <person name="Liu D."/>
            <person name="Zhang G."/>
        </authorList>
    </citation>
    <scope>NUCLEOTIDE SEQUENCE [LARGE SCALE GENOMIC DNA]</scope>
    <source>
        <strain evidence="4 5">WN019</strain>
    </source>
</reference>
<evidence type="ECO:0000259" key="3">
    <source>
        <dbReference type="SMART" id="SM00460"/>
    </source>
</evidence>
<dbReference type="SUPFAM" id="SSF54001">
    <property type="entry name" value="Cysteine proteinases"/>
    <property type="match status" value="1"/>
</dbReference>
<sequence length="781" mass="81965">MSGRVPGDQRRVAAASRRASGALPDLGREEADEPAEDWSGLADPAVVGVALVAAAYLGVFFEATNVVGGTARTAAAVSIAAVAGAVLARVVTERTAVRLTATLFAAGLAGYYFAVPASRRALFSVESVALDVVSLLTGLSILRLAVADVWVLAVAPVPTFLVAYLAGRGRHVGATAVAGGTLGFLVCTGDAGGLAALVGVVGAATAAGFSTLSTPGALRSHGDQLAAVLAAMILVSATVTVLPAGAAQPWAADRGQTLESSLGAGDEVEVVGPTRLSPEVRYEIESPVASNWHVAAYDTYTGDGWVRSGERSNLEGSLDGPPGETTTANVTVTARTESTALPAPWQAVDVRGAGASTAQVDERGAIRLGAALRPGEETTVESRVLDAEPAALRNASTEYDSAIEERYTQLPESTPDRVGERTEEIVAAADAENPYDRAAAVERYLRTEYDYSLAVEEPEGDVADAFLFEMDAGYCTYFATTMVAMVRSQGIPAQFATGYSEGERVGEDRYVVRGQDAHAWVKVYFPEHGWVTFDPTPPSERDEARSRRLAEARETGEADVDTEASEPGDDPTTDPEDDPSVGAEDETLPAANGSNGTAGGTGDATGIGTGITEDGFSQERLVQDGTPAGGVDSGARGGEDGGLPIPSREAVAYWLFVVTVGVAGARRLGVAERARRAVRVRVPWAWGRGDPVADAKRAFADLERLLARRYRERRPGETPRAYLDALPLRDGDERARAVGETYERAAYAGSVTRAEADEARRVVRRLALERTPVIGRLFDRE</sequence>
<feature type="transmembrane region" description="Helical" evidence="2">
    <location>
        <begin position="172"/>
        <end position="188"/>
    </location>
</feature>
<keyword evidence="2" id="KW-0812">Transmembrane</keyword>
<dbReference type="InterPro" id="IPR052901">
    <property type="entry name" value="Bact_TGase-like"/>
</dbReference>
<evidence type="ECO:0000256" key="2">
    <source>
        <dbReference type="SAM" id="Phobius"/>
    </source>
</evidence>
<dbReference type="InterPro" id="IPR038765">
    <property type="entry name" value="Papain-like_cys_pep_sf"/>
</dbReference>
<dbReference type="AlphaFoldDB" id="A0A2A2FEY0"/>
<feature type="region of interest" description="Disordered" evidence="1">
    <location>
        <begin position="531"/>
        <end position="642"/>
    </location>
</feature>
<feature type="domain" description="Transglutaminase-like" evidence="3">
    <location>
        <begin position="467"/>
        <end position="537"/>
    </location>
</feature>
<dbReference type="InterPro" id="IPR002931">
    <property type="entry name" value="Transglutaminase-like"/>
</dbReference>
<evidence type="ECO:0000256" key="1">
    <source>
        <dbReference type="SAM" id="MobiDB-lite"/>
    </source>
</evidence>
<feature type="transmembrane region" description="Helical" evidence="2">
    <location>
        <begin position="194"/>
        <end position="213"/>
    </location>
</feature>
<feature type="compositionally biased region" description="Acidic residues" evidence="1">
    <location>
        <begin position="557"/>
        <end position="587"/>
    </location>
</feature>
<proteinExistence type="predicted"/>
<dbReference type="PANTHER" id="PTHR42736:SF1">
    <property type="entry name" value="PROTEIN-GLUTAMINE GAMMA-GLUTAMYLTRANSFERASE"/>
    <property type="match status" value="1"/>
</dbReference>
<dbReference type="OrthoDB" id="18481at2157"/>
<feature type="transmembrane region" description="Helical" evidence="2">
    <location>
        <begin position="225"/>
        <end position="246"/>
    </location>
</feature>
<organism evidence="4 5">
    <name type="scientific">Halorubrum salipaludis</name>
    <dbReference type="NCBI Taxonomy" id="2032630"/>
    <lineage>
        <taxon>Archaea</taxon>
        <taxon>Methanobacteriati</taxon>
        <taxon>Methanobacteriota</taxon>
        <taxon>Stenosarchaea group</taxon>
        <taxon>Halobacteria</taxon>
        <taxon>Halobacteriales</taxon>
        <taxon>Haloferacaceae</taxon>
        <taxon>Halorubrum</taxon>
    </lineage>
</organism>
<keyword evidence="2" id="KW-1133">Transmembrane helix</keyword>
<dbReference type="Gene3D" id="3.10.620.30">
    <property type="match status" value="1"/>
</dbReference>
<protein>
    <submittedName>
        <fullName evidence="4">Transglutaminase</fullName>
    </submittedName>
</protein>
<evidence type="ECO:0000313" key="4">
    <source>
        <dbReference type="EMBL" id="PAU83149.1"/>
    </source>
</evidence>
<feature type="transmembrane region" description="Helical" evidence="2">
    <location>
        <begin position="147"/>
        <end position="165"/>
    </location>
</feature>
<feature type="compositionally biased region" description="Basic and acidic residues" evidence="1">
    <location>
        <begin position="539"/>
        <end position="556"/>
    </location>
</feature>
<keyword evidence="2" id="KW-0472">Membrane</keyword>
<comment type="caution">
    <text evidence="4">The sequence shown here is derived from an EMBL/GenBank/DDBJ whole genome shotgun (WGS) entry which is preliminary data.</text>
</comment>
<evidence type="ECO:0000313" key="5">
    <source>
        <dbReference type="Proteomes" id="UP000218083"/>
    </source>
</evidence>
<accession>A0A2A2FEY0</accession>